<feature type="chain" id="PRO_5045821725" evidence="3">
    <location>
        <begin position="30"/>
        <end position="185"/>
    </location>
</feature>
<proteinExistence type="inferred from homology"/>
<sequence length="185" mass="20942">MDYHTEKISNILTCLCLTTLLMLAPVVLCTRQHRFDSPKRSLLANEQDLVTDLPGQPDVSFRHYAGYVPVDESNGRAMFYWFFEAMDLPKEKPLVLWLNGGNVYQQNTSSLYSFSPLMSVKTSKVEPVKRQTSLIRRSKTEQQEVKPCLVSSSSPSTKSPRPSVREPKDFKTCCLVGGRNQESCS</sequence>
<feature type="compositionally biased region" description="Low complexity" evidence="2">
    <location>
        <begin position="151"/>
        <end position="162"/>
    </location>
</feature>
<evidence type="ECO:0000313" key="5">
    <source>
        <dbReference type="RefSeq" id="XP_019094388.1"/>
    </source>
</evidence>
<evidence type="ECO:0000313" key="4">
    <source>
        <dbReference type="Proteomes" id="UP000694864"/>
    </source>
</evidence>
<gene>
    <name evidence="5" type="primary">LOC104755336</name>
</gene>
<accession>A0ABM1R5V0</accession>
<feature type="signal peptide" evidence="3">
    <location>
        <begin position="1"/>
        <end position="29"/>
    </location>
</feature>
<reference evidence="4" key="1">
    <citation type="journal article" date="2014" name="Nat. Commun.">
        <title>The emerging biofuel crop Camelina sativa retains a highly undifferentiated hexaploid genome structure.</title>
        <authorList>
            <person name="Kagale S."/>
            <person name="Koh C."/>
            <person name="Nixon J."/>
            <person name="Bollina V."/>
            <person name="Clarke W.E."/>
            <person name="Tuteja R."/>
            <person name="Spillane C."/>
            <person name="Robinson S.J."/>
            <person name="Links M.G."/>
            <person name="Clarke C."/>
            <person name="Higgins E.E."/>
            <person name="Huebert T."/>
            <person name="Sharpe A.G."/>
            <person name="Parkin I.A."/>
        </authorList>
    </citation>
    <scope>NUCLEOTIDE SEQUENCE [LARGE SCALE GENOMIC DNA]</scope>
    <source>
        <strain evidence="4">cv. DH55</strain>
    </source>
</reference>
<keyword evidence="4" id="KW-1185">Reference proteome</keyword>
<evidence type="ECO:0000256" key="2">
    <source>
        <dbReference type="SAM" id="MobiDB-lite"/>
    </source>
</evidence>
<dbReference type="InterPro" id="IPR001563">
    <property type="entry name" value="Peptidase_S10"/>
</dbReference>
<dbReference type="RefSeq" id="XP_019094388.1">
    <property type="nucleotide sequence ID" value="XM_019238843.1"/>
</dbReference>
<keyword evidence="3" id="KW-0732">Signal</keyword>
<comment type="similarity">
    <text evidence="1">Belongs to the peptidase S10 family.</text>
</comment>
<evidence type="ECO:0000256" key="3">
    <source>
        <dbReference type="SAM" id="SignalP"/>
    </source>
</evidence>
<feature type="region of interest" description="Disordered" evidence="2">
    <location>
        <begin position="129"/>
        <end position="168"/>
    </location>
</feature>
<organism evidence="4 5">
    <name type="scientific">Camelina sativa</name>
    <name type="common">False flax</name>
    <name type="synonym">Myagrum sativum</name>
    <dbReference type="NCBI Taxonomy" id="90675"/>
    <lineage>
        <taxon>Eukaryota</taxon>
        <taxon>Viridiplantae</taxon>
        <taxon>Streptophyta</taxon>
        <taxon>Embryophyta</taxon>
        <taxon>Tracheophyta</taxon>
        <taxon>Spermatophyta</taxon>
        <taxon>Magnoliopsida</taxon>
        <taxon>eudicotyledons</taxon>
        <taxon>Gunneridae</taxon>
        <taxon>Pentapetalae</taxon>
        <taxon>rosids</taxon>
        <taxon>malvids</taxon>
        <taxon>Brassicales</taxon>
        <taxon>Brassicaceae</taxon>
        <taxon>Camelineae</taxon>
        <taxon>Camelina</taxon>
    </lineage>
</organism>
<dbReference type="SUPFAM" id="SSF53474">
    <property type="entry name" value="alpha/beta-Hydrolases"/>
    <property type="match status" value="1"/>
</dbReference>
<reference evidence="5" key="2">
    <citation type="submission" date="2025-08" db="UniProtKB">
        <authorList>
            <consortium name="RefSeq"/>
        </authorList>
    </citation>
    <scope>IDENTIFICATION</scope>
    <source>
        <tissue evidence="5">Leaf</tissue>
    </source>
</reference>
<dbReference type="Pfam" id="PF00450">
    <property type="entry name" value="Peptidase_S10"/>
    <property type="match status" value="1"/>
</dbReference>
<dbReference type="Gene3D" id="3.40.50.1820">
    <property type="entry name" value="alpha/beta hydrolase"/>
    <property type="match status" value="1"/>
</dbReference>
<name>A0ABM1R5V0_CAMSA</name>
<dbReference type="InterPro" id="IPR029058">
    <property type="entry name" value="AB_hydrolase_fold"/>
</dbReference>
<dbReference type="Proteomes" id="UP000694864">
    <property type="component" value="Chromosome 17"/>
</dbReference>
<evidence type="ECO:0000256" key="1">
    <source>
        <dbReference type="ARBA" id="ARBA00009431"/>
    </source>
</evidence>
<protein>
    <submittedName>
        <fullName evidence="5">Serine carboxypeptidase-like 31</fullName>
    </submittedName>
</protein>
<dbReference type="GeneID" id="104755336"/>